<keyword evidence="5 8" id="KW-0479">Metal-binding</keyword>
<dbReference type="Proteomes" id="UP000002051">
    <property type="component" value="Unassembled WGS sequence"/>
</dbReference>
<dbReference type="InterPro" id="IPR010014">
    <property type="entry name" value="DHP2"/>
</dbReference>
<dbReference type="SFLD" id="SFLDS00032">
    <property type="entry name" value="Radical_SAM_3-amino-3-carboxyp"/>
    <property type="match status" value="1"/>
</dbReference>
<dbReference type="InterPro" id="IPR042263">
    <property type="entry name" value="DPH1/DPH2_1"/>
</dbReference>
<dbReference type="GO" id="GO:0046872">
    <property type="term" value="F:metal ion binding"/>
    <property type="evidence" value="ECO:0007669"/>
    <property type="project" value="UniProtKB-KW"/>
</dbReference>
<dbReference type="STRING" id="3880.G7I4C6"/>
<dbReference type="SFLD" id="SFLDG01121">
    <property type="entry name" value="Diphthamide_biosynthesis"/>
    <property type="match status" value="1"/>
</dbReference>
<dbReference type="EnsemblPlants" id="AES58794">
    <property type="protein sequence ID" value="AES58794"/>
    <property type="gene ID" value="MTR_1g008370"/>
</dbReference>
<dbReference type="UniPathway" id="UPA00559"/>
<dbReference type="Pfam" id="PF01866">
    <property type="entry name" value="Diphthamide_syn"/>
    <property type="match status" value="1"/>
</dbReference>
<evidence type="ECO:0000313" key="11">
    <source>
        <dbReference type="Proteomes" id="UP000002051"/>
    </source>
</evidence>
<dbReference type="NCBIfam" id="TIGR00322">
    <property type="entry name" value="diphth2_R"/>
    <property type="match status" value="1"/>
</dbReference>
<dbReference type="GO" id="GO:0051536">
    <property type="term" value="F:iron-sulfur cluster binding"/>
    <property type="evidence" value="ECO:0007669"/>
    <property type="project" value="UniProtKB-KW"/>
</dbReference>
<dbReference type="OMA" id="QIWNENH"/>
<evidence type="ECO:0000256" key="3">
    <source>
        <dbReference type="ARBA" id="ARBA00006179"/>
    </source>
</evidence>
<evidence type="ECO:0000256" key="4">
    <source>
        <dbReference type="ARBA" id="ARBA00021914"/>
    </source>
</evidence>
<gene>
    <name evidence="9" type="ordered locus">MTR_1g008370</name>
</gene>
<dbReference type="GO" id="GO:0017183">
    <property type="term" value="P:protein histidyl modification to diphthamide"/>
    <property type="evidence" value="ECO:0000318"/>
    <property type="project" value="GO_Central"/>
</dbReference>
<dbReference type="InterPro" id="IPR042265">
    <property type="entry name" value="DPH1/DPH2_3"/>
</dbReference>
<dbReference type="FunFam" id="3.40.50.11840:FF:000002">
    <property type="entry name" value="2-(3-amino-3-carboxypropyl)histidine synthase subunit 2"/>
    <property type="match status" value="1"/>
</dbReference>
<dbReference type="InterPro" id="IPR016435">
    <property type="entry name" value="DPH1/DPH2"/>
</dbReference>
<dbReference type="HOGENOM" id="CLU_015210_1_0_1"/>
<dbReference type="NCBIfam" id="TIGR00272">
    <property type="entry name" value="DPH2"/>
    <property type="match status" value="1"/>
</dbReference>
<evidence type="ECO:0000256" key="7">
    <source>
        <dbReference type="ARBA" id="ARBA00023014"/>
    </source>
</evidence>
<keyword evidence="7 8" id="KW-0411">Iron-sulfur</keyword>
<sequence length="612" mass="67852">MFLALHIFFKLYSQYNKPHKIKNFKSFGSLFPASLGSIGPSIRLLLQSRGQKLELNPSFRNFFLKPYTNKNSAARNLNSDTRVRVTVKTHLCRKNPNLIGKRSRSSFTLAMDFESNYDIATTADFIRTHKFTRVALQFPDDLLKDSTRVVSVLRKRLRSLRESDTTGSGDEPDIGLFVMADTAYGSCCVDEVGASHINADCVIHYGHTCFSPTTTLPAFFVFGKASIGLADCVESMSQYALTSSKPIMVLYGLEYAHSIQQVRKALLESSTFCTSDPKSEVHFADVPSPYMFPSKDTKKLNDLQEETCGCGDNSSSDGASGAAYSIGGLTWKLLEGQSMEDYSLFWIGHDNSAFANVVLRFNACEIVRYDATKSQMVADLSQQRRILKRRYYLVERAKDANIVGILVGTLGVAGYLHIINQMMGLITAAGKKAYTLVMGKPNPAKLANFPECDVFLYVSCAQTALLDSKDYLAPVITPFEATIAFNRGSQWTGAYVMGFGDLINLPQVQVGNQEEARFSFLKGGYVEDFENQENNVEEEREDLALANATEKALQLRDNCNSIIKGGAKSGAEFFANRTYQGLNIPDDNTTPQSFVIGRKGRAAGYEDENNKH</sequence>
<protein>
    <recommendedName>
        <fullName evidence="4 8">2-(3-amino-3-carboxypropyl)histidine synthase subunit 2</fullName>
    </recommendedName>
</protein>
<dbReference type="FunFam" id="3.40.50.11860:FF:000001">
    <property type="entry name" value="2-(3-amino-3-carboxypropyl)histidine synthase subunit 2"/>
    <property type="match status" value="1"/>
</dbReference>
<dbReference type="AlphaFoldDB" id="G7I4C6"/>
<evidence type="ECO:0000256" key="1">
    <source>
        <dbReference type="ARBA" id="ARBA00001966"/>
    </source>
</evidence>
<evidence type="ECO:0000256" key="6">
    <source>
        <dbReference type="ARBA" id="ARBA00023004"/>
    </source>
</evidence>
<comment type="similarity">
    <text evidence="3 8">Belongs to the DPH1/DPH2 family. DPH2 subfamily.</text>
</comment>
<dbReference type="eggNOG" id="KOG2648">
    <property type="taxonomic scope" value="Eukaryota"/>
</dbReference>
<evidence type="ECO:0000313" key="10">
    <source>
        <dbReference type="EnsemblPlants" id="AES58794"/>
    </source>
</evidence>
<reference evidence="9 11" key="1">
    <citation type="journal article" date="2011" name="Nature">
        <title>The Medicago genome provides insight into the evolution of rhizobial symbioses.</title>
        <authorList>
            <person name="Young N.D."/>
            <person name="Debelle F."/>
            <person name="Oldroyd G.E."/>
            <person name="Geurts R."/>
            <person name="Cannon S.B."/>
            <person name="Udvardi M.K."/>
            <person name="Benedito V.A."/>
            <person name="Mayer K.F."/>
            <person name="Gouzy J."/>
            <person name="Schoof H."/>
            <person name="Van de Peer Y."/>
            <person name="Proost S."/>
            <person name="Cook D.R."/>
            <person name="Meyers B.C."/>
            <person name="Spannagl M."/>
            <person name="Cheung F."/>
            <person name="De Mita S."/>
            <person name="Krishnakumar V."/>
            <person name="Gundlach H."/>
            <person name="Zhou S."/>
            <person name="Mudge J."/>
            <person name="Bharti A.K."/>
            <person name="Murray J.D."/>
            <person name="Naoumkina M.A."/>
            <person name="Rosen B."/>
            <person name="Silverstein K.A."/>
            <person name="Tang H."/>
            <person name="Rombauts S."/>
            <person name="Zhao P.X."/>
            <person name="Zhou P."/>
            <person name="Barbe V."/>
            <person name="Bardou P."/>
            <person name="Bechner M."/>
            <person name="Bellec A."/>
            <person name="Berger A."/>
            <person name="Berges H."/>
            <person name="Bidwell S."/>
            <person name="Bisseling T."/>
            <person name="Choisne N."/>
            <person name="Couloux A."/>
            <person name="Denny R."/>
            <person name="Deshpande S."/>
            <person name="Dai X."/>
            <person name="Doyle J.J."/>
            <person name="Dudez A.M."/>
            <person name="Farmer A.D."/>
            <person name="Fouteau S."/>
            <person name="Franken C."/>
            <person name="Gibelin C."/>
            <person name="Gish J."/>
            <person name="Goldstein S."/>
            <person name="Gonzalez A.J."/>
            <person name="Green P.J."/>
            <person name="Hallab A."/>
            <person name="Hartog M."/>
            <person name="Hua A."/>
            <person name="Humphray S.J."/>
            <person name="Jeong D.H."/>
            <person name="Jing Y."/>
            <person name="Jocker A."/>
            <person name="Kenton S.M."/>
            <person name="Kim D.J."/>
            <person name="Klee K."/>
            <person name="Lai H."/>
            <person name="Lang C."/>
            <person name="Lin S."/>
            <person name="Macmil S.L."/>
            <person name="Magdelenat G."/>
            <person name="Matthews L."/>
            <person name="McCorrison J."/>
            <person name="Monaghan E.L."/>
            <person name="Mun J.H."/>
            <person name="Najar F.Z."/>
            <person name="Nicholson C."/>
            <person name="Noirot C."/>
            <person name="O'Bleness M."/>
            <person name="Paule C.R."/>
            <person name="Poulain J."/>
            <person name="Prion F."/>
            <person name="Qin B."/>
            <person name="Qu C."/>
            <person name="Retzel E.F."/>
            <person name="Riddle C."/>
            <person name="Sallet E."/>
            <person name="Samain S."/>
            <person name="Samson N."/>
            <person name="Sanders I."/>
            <person name="Saurat O."/>
            <person name="Scarpelli C."/>
            <person name="Schiex T."/>
            <person name="Segurens B."/>
            <person name="Severin A.J."/>
            <person name="Sherrier D.J."/>
            <person name="Shi R."/>
            <person name="Sims S."/>
            <person name="Singer S.R."/>
            <person name="Sinharoy S."/>
            <person name="Sterck L."/>
            <person name="Viollet A."/>
            <person name="Wang B.B."/>
            <person name="Wang K."/>
            <person name="Wang M."/>
            <person name="Wang X."/>
            <person name="Warfsmann J."/>
            <person name="Weissenbach J."/>
            <person name="White D.D."/>
            <person name="White J.D."/>
            <person name="Wiley G.B."/>
            <person name="Wincker P."/>
            <person name="Xing Y."/>
            <person name="Yang L."/>
            <person name="Yao Z."/>
            <person name="Ying F."/>
            <person name="Zhai J."/>
            <person name="Zhou L."/>
            <person name="Zuber A."/>
            <person name="Denarie J."/>
            <person name="Dixon R.A."/>
            <person name="May G.D."/>
            <person name="Schwartz D.C."/>
            <person name="Rogers J."/>
            <person name="Quetier F."/>
            <person name="Town C.D."/>
            <person name="Roe B.A."/>
        </authorList>
    </citation>
    <scope>NUCLEOTIDE SEQUENCE [LARGE SCALE GENOMIC DNA]</scope>
    <source>
        <strain evidence="9">A17</strain>
        <strain evidence="10 11">cv. Jemalong A17</strain>
    </source>
</reference>
<proteinExistence type="inferred from homology"/>
<reference evidence="9 11" key="2">
    <citation type="journal article" date="2014" name="BMC Genomics">
        <title>An improved genome release (version Mt4.0) for the model legume Medicago truncatula.</title>
        <authorList>
            <person name="Tang H."/>
            <person name="Krishnakumar V."/>
            <person name="Bidwell S."/>
            <person name="Rosen B."/>
            <person name="Chan A."/>
            <person name="Zhou S."/>
            <person name="Gentzbittel L."/>
            <person name="Childs K.L."/>
            <person name="Yandell M."/>
            <person name="Gundlach H."/>
            <person name="Mayer K.F."/>
            <person name="Schwartz D.C."/>
            <person name="Town C.D."/>
        </authorList>
    </citation>
    <scope>GENOME REANNOTATION</scope>
    <source>
        <strain evidence="10 11">cv. Jemalong A17</strain>
    </source>
</reference>
<organism evidence="9 11">
    <name type="scientific">Medicago truncatula</name>
    <name type="common">Barrel medic</name>
    <name type="synonym">Medicago tribuloides</name>
    <dbReference type="NCBI Taxonomy" id="3880"/>
    <lineage>
        <taxon>Eukaryota</taxon>
        <taxon>Viridiplantae</taxon>
        <taxon>Streptophyta</taxon>
        <taxon>Embryophyta</taxon>
        <taxon>Tracheophyta</taxon>
        <taxon>Spermatophyta</taxon>
        <taxon>Magnoliopsida</taxon>
        <taxon>eudicotyledons</taxon>
        <taxon>Gunneridae</taxon>
        <taxon>Pentapetalae</taxon>
        <taxon>rosids</taxon>
        <taxon>fabids</taxon>
        <taxon>Fabales</taxon>
        <taxon>Fabaceae</taxon>
        <taxon>Papilionoideae</taxon>
        <taxon>50 kb inversion clade</taxon>
        <taxon>NPAAA clade</taxon>
        <taxon>Hologalegina</taxon>
        <taxon>IRL clade</taxon>
        <taxon>Trifolieae</taxon>
        <taxon>Medicago</taxon>
    </lineage>
</organism>
<comment type="function">
    <text evidence="8">Required for the first step of diphthamide biosynthesis, a post-translational modification of histidine which occurs in elongation factor 2. DPH1 and DPH2 transfer a 3-amino-3-carboxypropyl (ACP) group from S-adenosyl-L-methionine (SAM) to a histidine residue, the reaction is assisted by a reduction system comprising DPH3 and a NADH-dependent reductase. Facilitates the reduction of the catalytic iron-sulfur cluster found in the DPH1 subunit.</text>
</comment>
<dbReference type="Gene3D" id="3.40.50.11860">
    <property type="entry name" value="Diphthamide synthesis DPH1/DPH2 domain 3"/>
    <property type="match status" value="1"/>
</dbReference>
<reference evidence="10" key="3">
    <citation type="submission" date="2015-04" db="UniProtKB">
        <authorList>
            <consortium name="EnsemblPlants"/>
        </authorList>
    </citation>
    <scope>IDENTIFICATION</scope>
    <source>
        <strain evidence="10">cv. Jemalong A17</strain>
    </source>
</reference>
<dbReference type="GO" id="GO:0090560">
    <property type="term" value="F:2-(3-amino-3-carboxypropyl)histidine synthase activity"/>
    <property type="evidence" value="ECO:0007669"/>
    <property type="project" value="InterPro"/>
</dbReference>
<accession>G7I4C6</accession>
<keyword evidence="11" id="KW-1185">Reference proteome</keyword>
<dbReference type="Gene3D" id="3.40.50.11840">
    <property type="entry name" value="Diphthamide synthesis DPH1/DPH2 domain 1"/>
    <property type="match status" value="1"/>
</dbReference>
<evidence type="ECO:0000256" key="2">
    <source>
        <dbReference type="ARBA" id="ARBA00005156"/>
    </source>
</evidence>
<dbReference type="PANTHER" id="PTHR10762:SF2">
    <property type="entry name" value="2-(3-AMINO-3-CARBOXYPROPYL)HISTIDINE SYNTHASE SUBUNIT 2"/>
    <property type="match status" value="1"/>
</dbReference>
<dbReference type="EMBL" id="CM001217">
    <property type="protein sequence ID" value="AES58794.1"/>
    <property type="molecule type" value="Genomic_DNA"/>
</dbReference>
<comment type="cofactor">
    <cofactor evidence="1">
        <name>[4Fe-4S] cluster</name>
        <dbReference type="ChEBI" id="CHEBI:49883"/>
    </cofactor>
</comment>
<dbReference type="PaxDb" id="3880-AES58794"/>
<keyword evidence="6 8" id="KW-0408">Iron</keyword>
<evidence type="ECO:0000256" key="8">
    <source>
        <dbReference type="RuleBase" id="RU364133"/>
    </source>
</evidence>
<evidence type="ECO:0000313" key="9">
    <source>
        <dbReference type="EMBL" id="AES58794.1"/>
    </source>
</evidence>
<evidence type="ECO:0000256" key="5">
    <source>
        <dbReference type="ARBA" id="ARBA00022723"/>
    </source>
</evidence>
<dbReference type="PANTHER" id="PTHR10762">
    <property type="entry name" value="DIPHTHAMIDE BIOSYNTHESIS PROTEIN"/>
    <property type="match status" value="1"/>
</dbReference>
<name>G7I4C6_MEDTR</name>
<comment type="pathway">
    <text evidence="2 8">Protein modification; peptidyl-diphthamide biosynthesis.</text>
</comment>